<accession>A0A251S5L8</accession>
<dbReference type="PANTHER" id="PTHR46248:SF6">
    <property type="entry name" value="OS03G0859900 PROTEIN"/>
    <property type="match status" value="1"/>
</dbReference>
<reference evidence="2" key="1">
    <citation type="journal article" date="2017" name="Nature">
        <title>The sunflower genome provides insights into oil metabolism, flowering and Asterid evolution.</title>
        <authorList>
            <person name="Badouin H."/>
            <person name="Gouzy J."/>
            <person name="Grassa C.J."/>
            <person name="Murat F."/>
            <person name="Staton S.E."/>
            <person name="Cottret L."/>
            <person name="Lelandais-Briere C."/>
            <person name="Owens G.L."/>
            <person name="Carrere S."/>
            <person name="Mayjonade B."/>
            <person name="Legrand L."/>
            <person name="Gill N."/>
            <person name="Kane N.C."/>
            <person name="Bowers J.E."/>
            <person name="Hubner S."/>
            <person name="Bellec A."/>
            <person name="Berard A."/>
            <person name="Berges H."/>
            <person name="Blanchet N."/>
            <person name="Boniface M.C."/>
            <person name="Brunel D."/>
            <person name="Catrice O."/>
            <person name="Chaidir N."/>
            <person name="Claudel C."/>
            <person name="Donnadieu C."/>
            <person name="Faraut T."/>
            <person name="Fievet G."/>
            <person name="Helmstetter N."/>
            <person name="King M."/>
            <person name="Knapp S.J."/>
            <person name="Lai Z."/>
            <person name="Le Paslier M.C."/>
            <person name="Lippi Y."/>
            <person name="Lorenzon L."/>
            <person name="Mandel J.R."/>
            <person name="Marage G."/>
            <person name="Marchand G."/>
            <person name="Marquand E."/>
            <person name="Bret-Mestries E."/>
            <person name="Morien E."/>
            <person name="Nambeesan S."/>
            <person name="Nguyen T."/>
            <person name="Pegot-Espagnet P."/>
            <person name="Pouilly N."/>
            <person name="Raftis F."/>
            <person name="Sallet E."/>
            <person name="Schiex T."/>
            <person name="Thomas J."/>
            <person name="Vandecasteele C."/>
            <person name="Vares D."/>
            <person name="Vear F."/>
            <person name="Vautrin S."/>
            <person name="Crespi M."/>
            <person name="Mangin B."/>
            <person name="Burke J.M."/>
            <person name="Salse J."/>
            <person name="Munos S."/>
            <person name="Vincourt P."/>
            <person name="Rieseberg L.H."/>
            <person name="Langlade N.B."/>
        </authorList>
    </citation>
    <scope>NUCLEOTIDE SEQUENCE [LARGE SCALE GENOMIC DNA]</scope>
    <source>
        <strain evidence="2">cv. SF193</strain>
    </source>
</reference>
<dbReference type="STRING" id="4232.A0A251S5L8"/>
<organism evidence="1 2">
    <name type="scientific">Helianthus annuus</name>
    <name type="common">Common sunflower</name>
    <dbReference type="NCBI Taxonomy" id="4232"/>
    <lineage>
        <taxon>Eukaryota</taxon>
        <taxon>Viridiplantae</taxon>
        <taxon>Streptophyta</taxon>
        <taxon>Embryophyta</taxon>
        <taxon>Tracheophyta</taxon>
        <taxon>Spermatophyta</taxon>
        <taxon>Magnoliopsida</taxon>
        <taxon>eudicotyledons</taxon>
        <taxon>Gunneridae</taxon>
        <taxon>Pentapetalae</taxon>
        <taxon>asterids</taxon>
        <taxon>campanulids</taxon>
        <taxon>Asterales</taxon>
        <taxon>Asteraceae</taxon>
        <taxon>Asteroideae</taxon>
        <taxon>Heliantheae alliance</taxon>
        <taxon>Heliantheae</taxon>
        <taxon>Helianthus</taxon>
    </lineage>
</organism>
<proteinExistence type="predicted"/>
<evidence type="ECO:0000313" key="1">
    <source>
        <dbReference type="EMBL" id="OTF94117.1"/>
    </source>
</evidence>
<dbReference type="OMA" id="QEFPTSG"/>
<dbReference type="PANTHER" id="PTHR46248">
    <property type="entry name" value="EXPRESSED PROTEIN"/>
    <property type="match status" value="1"/>
</dbReference>
<dbReference type="AlphaFoldDB" id="A0A251S5L8"/>
<dbReference type="InParanoid" id="A0A251S5L8"/>
<dbReference type="EMBL" id="CM007904">
    <property type="protein sequence ID" value="OTF94117.1"/>
    <property type="molecule type" value="Genomic_DNA"/>
</dbReference>
<protein>
    <submittedName>
        <fullName evidence="1">Uncharacterized protein</fullName>
    </submittedName>
</protein>
<name>A0A251S5L8_HELAN</name>
<dbReference type="Proteomes" id="UP000215914">
    <property type="component" value="Chromosome 15"/>
</dbReference>
<keyword evidence="2" id="KW-1185">Reference proteome</keyword>
<gene>
    <name evidence="1" type="ORF">HannXRQ_Chr15g0468641</name>
</gene>
<evidence type="ECO:0000313" key="2">
    <source>
        <dbReference type="Proteomes" id="UP000215914"/>
    </source>
</evidence>
<sequence length="101" mass="11574">MLYTGDGVVNELERAKLEYLQASIVVTSAKKIGLPELLLRNMHDFAQDLERLVEWLCQEFPTSGSLRKSMVECFRGVNNAKGSSIVEKIPYEFEFQYLLPM</sequence>